<organism evidence="2 3">
    <name type="scientific">Nonomuraea soli</name>
    <dbReference type="NCBI Taxonomy" id="1032476"/>
    <lineage>
        <taxon>Bacteria</taxon>
        <taxon>Bacillati</taxon>
        <taxon>Actinomycetota</taxon>
        <taxon>Actinomycetes</taxon>
        <taxon>Streptosporangiales</taxon>
        <taxon>Streptosporangiaceae</taxon>
        <taxon>Nonomuraea</taxon>
    </lineage>
</organism>
<dbReference type="AlphaFoldDB" id="A0A7W0CV42"/>
<comment type="caution">
    <text evidence="2">The sequence shown here is derived from an EMBL/GenBank/DDBJ whole genome shotgun (WGS) entry which is preliminary data.</text>
</comment>
<protein>
    <submittedName>
        <fullName evidence="2">Transposase</fullName>
    </submittedName>
</protein>
<dbReference type="PANTHER" id="PTHR33498">
    <property type="entry name" value="TRANSPOSASE FOR INSERTION SEQUENCE ELEMENT IS1557"/>
    <property type="match status" value="1"/>
</dbReference>
<dbReference type="InterPro" id="IPR047951">
    <property type="entry name" value="Transpos_ISL3"/>
</dbReference>
<dbReference type="EMBL" id="JACDUR010000012">
    <property type="protein sequence ID" value="MBA2897689.1"/>
    <property type="molecule type" value="Genomic_DNA"/>
</dbReference>
<dbReference type="Proteomes" id="UP000530928">
    <property type="component" value="Unassembled WGS sequence"/>
</dbReference>
<name>A0A7W0CV42_9ACTN</name>
<reference evidence="2 3" key="1">
    <citation type="submission" date="2020-07" db="EMBL/GenBank/DDBJ databases">
        <title>Genomic Encyclopedia of Type Strains, Phase IV (KMG-IV): sequencing the most valuable type-strain genomes for metagenomic binning, comparative biology and taxonomic classification.</title>
        <authorList>
            <person name="Goeker M."/>
        </authorList>
    </citation>
    <scope>NUCLEOTIDE SEQUENCE [LARGE SCALE GENOMIC DNA]</scope>
    <source>
        <strain evidence="2 3">DSM 45533</strain>
    </source>
</reference>
<keyword evidence="3" id="KW-1185">Reference proteome</keyword>
<dbReference type="InterPro" id="IPR029261">
    <property type="entry name" value="Transposase_Znf"/>
</dbReference>
<feature type="domain" description="Transposase IS204/IS1001/IS1096/IS1165 zinc-finger" evidence="1">
    <location>
        <begin position="13"/>
        <end position="55"/>
    </location>
</feature>
<sequence>MTIYARTTTDKADCPVCGTASRHRHGRYRRRLDDVALSGRRMVINLLVQRFRCPASACPQRTFIEQLDGLTERFARRTPRLRRLLERLTLVLAGRPAARLSAHLAVPVSANTLLRLLRRRLVQPRARAPRVLGVDDFATRKGHV</sequence>
<evidence type="ECO:0000259" key="1">
    <source>
        <dbReference type="Pfam" id="PF14690"/>
    </source>
</evidence>
<proteinExistence type="predicted"/>
<evidence type="ECO:0000313" key="2">
    <source>
        <dbReference type="EMBL" id="MBA2897689.1"/>
    </source>
</evidence>
<gene>
    <name evidence="2" type="ORF">HNR30_009091</name>
</gene>
<dbReference type="PANTHER" id="PTHR33498:SF1">
    <property type="entry name" value="TRANSPOSASE FOR INSERTION SEQUENCE ELEMENT IS1557"/>
    <property type="match status" value="1"/>
</dbReference>
<evidence type="ECO:0000313" key="3">
    <source>
        <dbReference type="Proteomes" id="UP000530928"/>
    </source>
</evidence>
<accession>A0A7W0CV42</accession>
<dbReference type="RefSeq" id="WP_181616373.1">
    <property type="nucleotide sequence ID" value="NZ_BAABAM010000014.1"/>
</dbReference>
<dbReference type="Pfam" id="PF14690">
    <property type="entry name" value="Zn_ribbon_ISL3"/>
    <property type="match status" value="1"/>
</dbReference>